<gene>
    <name evidence="1" type="ORF">S01H4_58042</name>
</gene>
<accession>X1DUH6</accession>
<comment type="caution">
    <text evidence="1">The sequence shown here is derived from an EMBL/GenBank/DDBJ whole genome shotgun (WGS) entry which is preliminary data.</text>
</comment>
<dbReference type="EMBL" id="BART01033861">
    <property type="protein sequence ID" value="GAH11890.1"/>
    <property type="molecule type" value="Genomic_DNA"/>
</dbReference>
<feature type="non-terminal residue" evidence="1">
    <location>
        <position position="1"/>
    </location>
</feature>
<dbReference type="AlphaFoldDB" id="X1DUH6"/>
<name>X1DUH6_9ZZZZ</name>
<proteinExistence type="predicted"/>
<sequence length="69" mass="7967">LGTNICSGDSKILARKIMEILSLPREKISLIRHHARKKIVETFNFMDSTRVMIEIIESKHNSKGLLIKY</sequence>
<organism evidence="1">
    <name type="scientific">marine sediment metagenome</name>
    <dbReference type="NCBI Taxonomy" id="412755"/>
    <lineage>
        <taxon>unclassified sequences</taxon>
        <taxon>metagenomes</taxon>
        <taxon>ecological metagenomes</taxon>
    </lineage>
</organism>
<protein>
    <submittedName>
        <fullName evidence="1">Uncharacterized protein</fullName>
    </submittedName>
</protein>
<reference evidence="1" key="1">
    <citation type="journal article" date="2014" name="Front. Microbiol.">
        <title>High frequency of phylogenetically diverse reductive dehalogenase-homologous genes in deep subseafloor sedimentary metagenomes.</title>
        <authorList>
            <person name="Kawai M."/>
            <person name="Futagami T."/>
            <person name="Toyoda A."/>
            <person name="Takaki Y."/>
            <person name="Nishi S."/>
            <person name="Hori S."/>
            <person name="Arai W."/>
            <person name="Tsubouchi T."/>
            <person name="Morono Y."/>
            <person name="Uchiyama I."/>
            <person name="Ito T."/>
            <person name="Fujiyama A."/>
            <person name="Inagaki F."/>
            <person name="Takami H."/>
        </authorList>
    </citation>
    <scope>NUCLEOTIDE SEQUENCE</scope>
    <source>
        <strain evidence="1">Expedition CK06-06</strain>
    </source>
</reference>
<evidence type="ECO:0000313" key="1">
    <source>
        <dbReference type="EMBL" id="GAH11890.1"/>
    </source>
</evidence>